<organism evidence="16 17">
    <name type="scientific">Strongylocentrotus purpuratus</name>
    <name type="common">Purple sea urchin</name>
    <dbReference type="NCBI Taxonomy" id="7668"/>
    <lineage>
        <taxon>Eukaryota</taxon>
        <taxon>Metazoa</taxon>
        <taxon>Echinodermata</taxon>
        <taxon>Eleutherozoa</taxon>
        <taxon>Echinozoa</taxon>
        <taxon>Echinoidea</taxon>
        <taxon>Euechinoidea</taxon>
        <taxon>Echinacea</taxon>
        <taxon>Camarodonta</taxon>
        <taxon>Echinidea</taxon>
        <taxon>Strongylocentrotidae</taxon>
        <taxon>Strongylocentrotus</taxon>
    </lineage>
</organism>
<proteinExistence type="predicted"/>
<keyword evidence="12" id="KW-0407">Ion channel</keyword>
<protein>
    <recommendedName>
        <fullName evidence="15">Cyclic nucleotide-binding domain-containing protein</fullName>
    </recommendedName>
</protein>
<dbReference type="PRINTS" id="PR01470">
    <property type="entry name" value="ERGCHANNEL"/>
</dbReference>
<keyword evidence="8" id="KW-0630">Potassium</keyword>
<evidence type="ECO:0000256" key="13">
    <source>
        <dbReference type="SAM" id="MobiDB-lite"/>
    </source>
</evidence>
<dbReference type="GO" id="GO:0005886">
    <property type="term" value="C:plasma membrane"/>
    <property type="evidence" value="ECO:0000318"/>
    <property type="project" value="GO_Central"/>
</dbReference>
<dbReference type="Pfam" id="PF00520">
    <property type="entry name" value="Ion_trans"/>
    <property type="match status" value="1"/>
</dbReference>
<feature type="compositionally biased region" description="Polar residues" evidence="13">
    <location>
        <begin position="856"/>
        <end position="867"/>
    </location>
</feature>
<dbReference type="EnsemblMetazoa" id="XM_030978441">
    <property type="protein sequence ID" value="XP_030834301"/>
    <property type="gene ID" value="LOC585010"/>
</dbReference>
<keyword evidence="4" id="KW-0633">Potassium transport</keyword>
<keyword evidence="7" id="KW-0851">Voltage-gated channel</keyword>
<feature type="domain" description="Cyclic nucleotide-binding" evidence="15">
    <location>
        <begin position="395"/>
        <end position="495"/>
    </location>
</feature>
<evidence type="ECO:0000256" key="5">
    <source>
        <dbReference type="ARBA" id="ARBA00022692"/>
    </source>
</evidence>
<dbReference type="SUPFAM" id="SSF81324">
    <property type="entry name" value="Voltage-gated potassium channels"/>
    <property type="match status" value="1"/>
</dbReference>
<dbReference type="Proteomes" id="UP000007110">
    <property type="component" value="Unassembled WGS sequence"/>
</dbReference>
<evidence type="ECO:0000256" key="7">
    <source>
        <dbReference type="ARBA" id="ARBA00022882"/>
    </source>
</evidence>
<evidence type="ECO:0000256" key="10">
    <source>
        <dbReference type="ARBA" id="ARBA00023065"/>
    </source>
</evidence>
<dbReference type="InterPro" id="IPR014710">
    <property type="entry name" value="RmlC-like_jellyroll"/>
</dbReference>
<feature type="transmembrane region" description="Helical" evidence="14">
    <location>
        <begin position="197"/>
        <end position="223"/>
    </location>
</feature>
<dbReference type="PANTHER" id="PTHR10217">
    <property type="entry name" value="VOLTAGE AND LIGAND GATED POTASSIUM CHANNEL"/>
    <property type="match status" value="1"/>
</dbReference>
<reference evidence="16" key="2">
    <citation type="submission" date="2021-01" db="UniProtKB">
        <authorList>
            <consortium name="EnsemblMetazoa"/>
        </authorList>
    </citation>
    <scope>IDENTIFICATION</scope>
</reference>
<accession>A0A7M7NC44</accession>
<keyword evidence="6" id="KW-0631">Potassium channel</keyword>
<dbReference type="GO" id="GO:0005242">
    <property type="term" value="F:inward rectifier potassium channel activity"/>
    <property type="evidence" value="ECO:0000318"/>
    <property type="project" value="GO_Central"/>
</dbReference>
<dbReference type="OMA" id="FITIPEW"/>
<reference evidence="17" key="1">
    <citation type="submission" date="2015-02" db="EMBL/GenBank/DDBJ databases">
        <title>Genome sequencing for Strongylocentrotus purpuratus.</title>
        <authorList>
            <person name="Murali S."/>
            <person name="Liu Y."/>
            <person name="Vee V."/>
            <person name="English A."/>
            <person name="Wang M."/>
            <person name="Skinner E."/>
            <person name="Han Y."/>
            <person name="Muzny D.M."/>
            <person name="Worley K.C."/>
            <person name="Gibbs R.A."/>
        </authorList>
    </citation>
    <scope>NUCLEOTIDE SEQUENCE</scope>
</reference>
<dbReference type="GO" id="GO:0034702">
    <property type="term" value="C:monoatomic ion channel complex"/>
    <property type="evidence" value="ECO:0007669"/>
    <property type="project" value="UniProtKB-KW"/>
</dbReference>
<dbReference type="SUPFAM" id="SSF51206">
    <property type="entry name" value="cAMP-binding domain-like"/>
    <property type="match status" value="1"/>
</dbReference>
<dbReference type="InterPro" id="IPR005821">
    <property type="entry name" value="Ion_trans_dom"/>
</dbReference>
<feature type="compositionally biased region" description="Polar residues" evidence="13">
    <location>
        <begin position="892"/>
        <end position="922"/>
    </location>
</feature>
<evidence type="ECO:0000256" key="3">
    <source>
        <dbReference type="ARBA" id="ARBA00022475"/>
    </source>
</evidence>
<keyword evidence="9 14" id="KW-1133">Transmembrane helix</keyword>
<keyword evidence="2" id="KW-0813">Transport</keyword>
<feature type="compositionally biased region" description="Basic and acidic residues" evidence="13">
    <location>
        <begin position="928"/>
        <end position="941"/>
    </location>
</feature>
<dbReference type="GeneID" id="585010"/>
<keyword evidence="11 14" id="KW-0472">Membrane</keyword>
<dbReference type="GO" id="GO:0042391">
    <property type="term" value="P:regulation of membrane potential"/>
    <property type="evidence" value="ECO:0000318"/>
    <property type="project" value="GO_Central"/>
</dbReference>
<dbReference type="FunFam" id="1.10.287.70:FF:000123">
    <property type="entry name" value="Potassium channel KAT3"/>
    <property type="match status" value="1"/>
</dbReference>
<evidence type="ECO:0000256" key="12">
    <source>
        <dbReference type="ARBA" id="ARBA00023303"/>
    </source>
</evidence>
<feature type="compositionally biased region" description="Low complexity" evidence="13">
    <location>
        <begin position="881"/>
        <end position="891"/>
    </location>
</feature>
<feature type="compositionally biased region" description="Acidic residues" evidence="13">
    <location>
        <begin position="615"/>
        <end position="625"/>
    </location>
</feature>
<feature type="compositionally biased region" description="Polar residues" evidence="13">
    <location>
        <begin position="549"/>
        <end position="579"/>
    </location>
</feature>
<dbReference type="PANTHER" id="PTHR10217:SF548">
    <property type="entry name" value="GH12235P"/>
    <property type="match status" value="1"/>
</dbReference>
<dbReference type="InterPro" id="IPR050818">
    <property type="entry name" value="KCNH_animal-type"/>
</dbReference>
<dbReference type="CDD" id="cd00038">
    <property type="entry name" value="CAP_ED"/>
    <property type="match status" value="1"/>
</dbReference>
<feature type="compositionally biased region" description="Polar residues" evidence="13">
    <location>
        <begin position="829"/>
        <end position="847"/>
    </location>
</feature>
<feature type="region of interest" description="Disordered" evidence="13">
    <location>
        <begin position="516"/>
        <end position="693"/>
    </location>
</feature>
<dbReference type="KEGG" id="spu:585010"/>
<dbReference type="InterPro" id="IPR003938">
    <property type="entry name" value="K_chnl_volt-dep_EAG/ELK/ERG"/>
</dbReference>
<evidence type="ECO:0000313" key="17">
    <source>
        <dbReference type="Proteomes" id="UP000007110"/>
    </source>
</evidence>
<dbReference type="InterPro" id="IPR000595">
    <property type="entry name" value="cNMP-bd_dom"/>
</dbReference>
<name>A0A7M7NC44_STRPU</name>
<evidence type="ECO:0000256" key="11">
    <source>
        <dbReference type="ARBA" id="ARBA00023136"/>
    </source>
</evidence>
<dbReference type="Pfam" id="PF00027">
    <property type="entry name" value="cNMP_binding"/>
    <property type="match status" value="1"/>
</dbReference>
<feature type="compositionally biased region" description="Basic and acidic residues" evidence="13">
    <location>
        <begin position="516"/>
        <end position="537"/>
    </location>
</feature>
<dbReference type="SMART" id="SM00100">
    <property type="entry name" value="cNMP"/>
    <property type="match status" value="1"/>
</dbReference>
<dbReference type="PROSITE" id="PS50042">
    <property type="entry name" value="CNMP_BINDING_3"/>
    <property type="match status" value="1"/>
</dbReference>
<dbReference type="InterPro" id="IPR003967">
    <property type="entry name" value="K_chnl_volt-dep_ERG"/>
</dbReference>
<dbReference type="RefSeq" id="XP_030834301.1">
    <property type="nucleotide sequence ID" value="XM_030978441.1"/>
</dbReference>
<evidence type="ECO:0000256" key="14">
    <source>
        <dbReference type="SAM" id="Phobius"/>
    </source>
</evidence>
<evidence type="ECO:0000256" key="1">
    <source>
        <dbReference type="ARBA" id="ARBA00004651"/>
    </source>
</evidence>
<feature type="transmembrane region" description="Helical" evidence="14">
    <location>
        <begin position="49"/>
        <end position="70"/>
    </location>
</feature>
<dbReference type="OrthoDB" id="432483at2759"/>
<evidence type="ECO:0000256" key="6">
    <source>
        <dbReference type="ARBA" id="ARBA00022826"/>
    </source>
</evidence>
<evidence type="ECO:0000256" key="4">
    <source>
        <dbReference type="ARBA" id="ARBA00022538"/>
    </source>
</evidence>
<keyword evidence="3" id="KW-1003">Cell membrane</keyword>
<dbReference type="AlphaFoldDB" id="A0A7M7NC44"/>
<dbReference type="InterPro" id="IPR018490">
    <property type="entry name" value="cNMP-bd_dom_sf"/>
</dbReference>
<dbReference type="Gene3D" id="1.10.1200.260">
    <property type="match status" value="1"/>
</dbReference>
<dbReference type="PRINTS" id="PR01463">
    <property type="entry name" value="EAGCHANLFMLY"/>
</dbReference>
<dbReference type="FunFam" id="2.60.120.10:FF:000107">
    <property type="entry name" value="Potassium voltage-gated channel unc-103"/>
    <property type="match status" value="1"/>
</dbReference>
<feature type="compositionally biased region" description="Basic and acidic residues" evidence="13">
    <location>
        <begin position="599"/>
        <end position="609"/>
    </location>
</feature>
<feature type="transmembrane region" description="Helical" evidence="14">
    <location>
        <begin position="265"/>
        <end position="283"/>
    </location>
</feature>
<feature type="region of interest" description="Disordered" evidence="13">
    <location>
        <begin position="796"/>
        <end position="948"/>
    </location>
</feature>
<dbReference type="Gene3D" id="1.10.287.70">
    <property type="match status" value="1"/>
</dbReference>
<evidence type="ECO:0000313" key="16">
    <source>
        <dbReference type="EnsemblMetazoa" id="XP_030834301"/>
    </source>
</evidence>
<keyword evidence="17" id="KW-1185">Reference proteome</keyword>
<dbReference type="FunFam" id="1.10.1200.260:FF:000001">
    <property type="entry name" value="Potassium voltage-gated channel subfamily H member 7"/>
    <property type="match status" value="1"/>
</dbReference>
<keyword evidence="10" id="KW-0406">Ion transport</keyword>
<evidence type="ECO:0000259" key="15">
    <source>
        <dbReference type="PROSITE" id="PS50042"/>
    </source>
</evidence>
<evidence type="ECO:0000256" key="8">
    <source>
        <dbReference type="ARBA" id="ARBA00022958"/>
    </source>
</evidence>
<evidence type="ECO:0000256" key="2">
    <source>
        <dbReference type="ARBA" id="ARBA00022448"/>
    </source>
</evidence>
<keyword evidence="5 14" id="KW-0812">Transmembrane</keyword>
<dbReference type="InParanoid" id="A0A7M7NC44"/>
<feature type="compositionally biased region" description="Low complexity" evidence="13">
    <location>
        <begin position="538"/>
        <end position="548"/>
    </location>
</feature>
<sequence length="948" mass="106848">MRRKRNASTDKSEVLRLTSDEINHKKLRVRQLHKFTILHYSPFKAVWDWFILLLVVYTAIFTPYSAAFLLKNDENKAKLNKDADTRDGDSLSQSYTQPLVFIDMVVDVMFIVDIFINFRTTFLDDSLGEVISNPSKIAKHYLKGWFVIDVMAAIPFDLLLFSVAADEKTTSAMSLLKTARLLRLLRVARRLDQYSQFAPAVVCLLMCAFTLVSHWMACIWYAIGEQQRPEIQYGWLDMLAQDLFTPYTNASTGGPSLKDKYVSSLYFTLTTLTTVGFGNIAPSTDAEKLFAICMMLIGSLMFACIFGNMTAIIERLYAGISRYQQQLNLVKEFVKFHNVPNPLQSRLKEYFKHAWVYMNGNDFHEVAEVMADFPDFLQADISLHLNRNLLKESNAFRGVNHGCLRALSMKFKTTHTAPGDILIHKGDSLNIMYFISRGSLEILQGNLVLAILGKNDVVGENFCTCEDVGRSKGTVRALTYCDLVTLARDDLMDVIRSYPDFKEHFAEKVEITMDMRDYDPSERRPSAVPEKDIEADKTTTPPKKTSSTRNNLSVSNTRLTITPMQSSENLQTIYRATSPSTRRRFRKRSEKSRSQSQESSKRTTVDIEMNRLNADDDEEEDEGEDAPMIPKHTSSPRAPQKRESIPHSPLKETQYMAASEPQLAETKQRGRVSGGLGIRGTPEGAPTSSSTGQIAPSAVHIVDANKLVCDRAVHNKIDELYLQLDNIERSFDEKRNEIIDVLLKEQKQKEMAVIAQTMQQDAQTLLHNIMPSTNTNQQIPSVSNRVPATLASVITGNNGTSNDLHDVDRLLSQPFPGDQPVDVPVLLPESNSHSMPRQQSMYSSNTMPRVKKCEQPSESYTETQTLHRQSRSPRSDKRSSSTRSQRPSSASGRVSTAHRSVSGHNLQAASSTPSVSGRLSTDTPEDIWLERTDNRKKKDDSIISSTYC</sequence>
<evidence type="ECO:0000256" key="9">
    <source>
        <dbReference type="ARBA" id="ARBA00022989"/>
    </source>
</evidence>
<feature type="transmembrane region" description="Helical" evidence="14">
    <location>
        <begin position="289"/>
        <end position="313"/>
    </location>
</feature>
<dbReference type="GO" id="GO:0071805">
    <property type="term" value="P:potassium ion transmembrane transport"/>
    <property type="evidence" value="ECO:0000318"/>
    <property type="project" value="GO_Central"/>
</dbReference>
<comment type="subcellular location">
    <subcellularLocation>
        <location evidence="1">Cell membrane</location>
        <topology evidence="1">Multi-pass membrane protein</topology>
    </subcellularLocation>
</comment>
<dbReference type="Gene3D" id="2.60.120.10">
    <property type="entry name" value="Jelly Rolls"/>
    <property type="match status" value="1"/>
</dbReference>
<feature type="compositionally biased region" description="Basic residues" evidence="13">
    <location>
        <begin position="581"/>
        <end position="590"/>
    </location>
</feature>